<evidence type="ECO:0000313" key="3">
    <source>
        <dbReference type="Proteomes" id="UP000267029"/>
    </source>
</evidence>
<dbReference type="WBParaSite" id="MCOS_0000790301-mRNA-1">
    <property type="protein sequence ID" value="MCOS_0000790301-mRNA-1"/>
    <property type="gene ID" value="MCOS_0000790301"/>
</dbReference>
<name>A0A0R3UK27_MESCO</name>
<proteinExistence type="predicted"/>
<evidence type="ECO:0000313" key="2">
    <source>
        <dbReference type="EMBL" id="VDD81901.1"/>
    </source>
</evidence>
<accession>A0A0R3UK27</accession>
<dbReference type="AlphaFoldDB" id="A0A0R3UK27"/>
<gene>
    <name evidence="2" type="ORF">MCOS_LOCUS7904</name>
</gene>
<organism evidence="4">
    <name type="scientific">Mesocestoides corti</name>
    <name type="common">Flatworm</name>
    <dbReference type="NCBI Taxonomy" id="53468"/>
    <lineage>
        <taxon>Eukaryota</taxon>
        <taxon>Metazoa</taxon>
        <taxon>Spiralia</taxon>
        <taxon>Lophotrochozoa</taxon>
        <taxon>Platyhelminthes</taxon>
        <taxon>Cestoda</taxon>
        <taxon>Eucestoda</taxon>
        <taxon>Cyclophyllidea</taxon>
        <taxon>Mesocestoididae</taxon>
        <taxon>Mesocestoides</taxon>
    </lineage>
</organism>
<reference evidence="2 3" key="2">
    <citation type="submission" date="2018-10" db="EMBL/GenBank/DDBJ databases">
        <authorList>
            <consortium name="Pathogen Informatics"/>
        </authorList>
    </citation>
    <scope>NUCLEOTIDE SEQUENCE [LARGE SCALE GENOMIC DNA]</scope>
</reference>
<sequence length="106" mass="11559">MVRISAAAQRLKQTGGGKDTGIKADPLFPRKQVQSVADLVSHDGPRDEVRKRDIYISNGFEFVGTANDASLNAHVHNFTGKRLISMHATTLTSAFLASRMDDSPFT</sequence>
<keyword evidence="3" id="KW-1185">Reference proteome</keyword>
<evidence type="ECO:0000256" key="1">
    <source>
        <dbReference type="SAM" id="MobiDB-lite"/>
    </source>
</evidence>
<reference evidence="4" key="1">
    <citation type="submission" date="2017-02" db="UniProtKB">
        <authorList>
            <consortium name="WormBaseParasite"/>
        </authorList>
    </citation>
    <scope>IDENTIFICATION</scope>
</reference>
<dbReference type="EMBL" id="UXSR01005424">
    <property type="protein sequence ID" value="VDD81901.1"/>
    <property type="molecule type" value="Genomic_DNA"/>
</dbReference>
<protein>
    <submittedName>
        <fullName evidence="4">Transcriptional regulator</fullName>
    </submittedName>
</protein>
<dbReference type="Proteomes" id="UP000267029">
    <property type="component" value="Unassembled WGS sequence"/>
</dbReference>
<feature type="region of interest" description="Disordered" evidence="1">
    <location>
        <begin position="1"/>
        <end position="26"/>
    </location>
</feature>
<evidence type="ECO:0000313" key="4">
    <source>
        <dbReference type="WBParaSite" id="MCOS_0000790301-mRNA-1"/>
    </source>
</evidence>